<proteinExistence type="predicted"/>
<organism evidence="1 2">
    <name type="scientific">Thauera aminoaromatica S2</name>
    <dbReference type="NCBI Taxonomy" id="1234381"/>
    <lineage>
        <taxon>Bacteria</taxon>
        <taxon>Pseudomonadati</taxon>
        <taxon>Pseudomonadota</taxon>
        <taxon>Betaproteobacteria</taxon>
        <taxon>Rhodocyclales</taxon>
        <taxon>Zoogloeaceae</taxon>
        <taxon>Thauera</taxon>
    </lineage>
</organism>
<dbReference type="AlphaFoldDB" id="N6Y119"/>
<comment type="caution">
    <text evidence="1">The sequence shown here is derived from an EMBL/GenBank/DDBJ whole genome shotgun (WGS) entry which is preliminary data.</text>
</comment>
<dbReference type="EMBL" id="AMXD01000012">
    <property type="protein sequence ID" value="ENO87841.1"/>
    <property type="molecule type" value="Genomic_DNA"/>
</dbReference>
<dbReference type="Proteomes" id="UP000013042">
    <property type="component" value="Unassembled WGS sequence"/>
</dbReference>
<evidence type="ECO:0000313" key="2">
    <source>
        <dbReference type="Proteomes" id="UP000013042"/>
    </source>
</evidence>
<protein>
    <submittedName>
        <fullName evidence="1">Uncharacterized protein</fullName>
    </submittedName>
</protein>
<accession>N6Y119</accession>
<reference evidence="1 2" key="1">
    <citation type="submission" date="2012-09" db="EMBL/GenBank/DDBJ databases">
        <title>Draft Genome Sequences of 6 Strains from Genus Thauera.</title>
        <authorList>
            <person name="Liu B."/>
            <person name="Shapleigh J.P."/>
            <person name="Frostegard A.H."/>
        </authorList>
    </citation>
    <scope>NUCLEOTIDE SEQUENCE [LARGE SCALE GENOMIC DNA]</scope>
    <source>
        <strain evidence="1 2">S2</strain>
    </source>
</reference>
<name>N6Y119_THASP</name>
<evidence type="ECO:0000313" key="1">
    <source>
        <dbReference type="EMBL" id="ENO87841.1"/>
    </source>
</evidence>
<sequence length="103" mass="11335">MNQRRQSDAFGLDAVRDVVEDLAQAVIQGGEAVTPSTFLFGCLTLVCCGVLLGDLLGLRDVCEHGRDESALLFTHLQFSRCGDRRFVGPMGHFSSSDRMNRMI</sequence>
<gene>
    <name evidence="1" type="ORF">C665_03746</name>
</gene>